<name>A0ABR3IR99_9AGAR</name>
<accession>A0ABR3IR99</accession>
<dbReference type="Proteomes" id="UP001556367">
    <property type="component" value="Unassembled WGS sequence"/>
</dbReference>
<keyword evidence="2" id="KW-1185">Reference proteome</keyword>
<dbReference type="SUPFAM" id="SSF52047">
    <property type="entry name" value="RNI-like"/>
    <property type="match status" value="1"/>
</dbReference>
<proteinExistence type="predicted"/>
<evidence type="ECO:0000313" key="1">
    <source>
        <dbReference type="EMBL" id="KAL0945813.1"/>
    </source>
</evidence>
<sequence>MVGDVPFRDLSWRECGSLNMVPSNPNNIITRPDTFCFGSFVHDLPNFNETIILPLCTIVVDQPHLTMCFDAILPLCRLLAPRLFGDETTSATPSETTPLITTEVIDDLHETCTYSRLYQPSYLPKTLPDAPRTSGYFVVVTSDCDDKKPDYNDPLQIEPGFKADIPRHLRHPKRNGRVLNTLKIKENLSISYADLPADVLIPIFQLCGLIPQVLHSFNTPLSDVQFNGDRDYWKNFCRIANTCSMWRGVALTHFRPVPLQELWLTPADMPANVLRWIQRGETPGGVPLPLGLTVMANMGKVGPGHDEAVMLDTSVSKSFDMTDVKNLVIEKAFDFTNRAAVLAYLGRPAPNLQLLVLTGANKYDGLHFKGMQVVPVDLFQDKTPRLTHLTLRFCLFDKPSNLLSTVTHLRLQWGSTEQKIKEFYCTLAAAPNVEQLDLFDAIPSDLKVPTQHYSVDLPKLKRLRVVTNLHGVRILNFFLGTLSAPKTLDIQIASDMSLSTVHRRHFRLWACQIRRTWSRRMEEFKWWGVTQEAHSWSGLFLAEQGSAA</sequence>
<evidence type="ECO:0008006" key="3">
    <source>
        <dbReference type="Google" id="ProtNLM"/>
    </source>
</evidence>
<comment type="caution">
    <text evidence="1">The sequence shown here is derived from an EMBL/GenBank/DDBJ whole genome shotgun (WGS) entry which is preliminary data.</text>
</comment>
<protein>
    <recommendedName>
        <fullName evidence="3">F-box domain-containing protein</fullName>
    </recommendedName>
</protein>
<gene>
    <name evidence="1" type="ORF">HGRIS_012099</name>
</gene>
<organism evidence="1 2">
    <name type="scientific">Hohenbuehelia grisea</name>
    <dbReference type="NCBI Taxonomy" id="104357"/>
    <lineage>
        <taxon>Eukaryota</taxon>
        <taxon>Fungi</taxon>
        <taxon>Dikarya</taxon>
        <taxon>Basidiomycota</taxon>
        <taxon>Agaricomycotina</taxon>
        <taxon>Agaricomycetes</taxon>
        <taxon>Agaricomycetidae</taxon>
        <taxon>Agaricales</taxon>
        <taxon>Pleurotineae</taxon>
        <taxon>Pleurotaceae</taxon>
        <taxon>Hohenbuehelia</taxon>
    </lineage>
</organism>
<evidence type="ECO:0000313" key="2">
    <source>
        <dbReference type="Proteomes" id="UP001556367"/>
    </source>
</evidence>
<reference evidence="2" key="1">
    <citation type="submission" date="2024-06" db="EMBL/GenBank/DDBJ databases">
        <title>Multi-omics analyses provide insights into the biosynthesis of the anticancer antibiotic pleurotin in Hohenbuehelia grisea.</title>
        <authorList>
            <person name="Weaver J.A."/>
            <person name="Alberti F."/>
        </authorList>
    </citation>
    <scope>NUCLEOTIDE SEQUENCE [LARGE SCALE GENOMIC DNA]</scope>
    <source>
        <strain evidence="2">T-177</strain>
    </source>
</reference>
<dbReference type="EMBL" id="JASNQZ010000015">
    <property type="protein sequence ID" value="KAL0945813.1"/>
    <property type="molecule type" value="Genomic_DNA"/>
</dbReference>